<gene>
    <name evidence="1" type="ORF">CBM2607_11255</name>
</gene>
<name>A0A375H5Z9_9BURK</name>
<accession>A0A375H5Z9</accession>
<evidence type="ECO:0000313" key="2">
    <source>
        <dbReference type="Proteomes" id="UP000255168"/>
    </source>
</evidence>
<dbReference type="EMBL" id="LT984806">
    <property type="protein sequence ID" value="SPD46318.1"/>
    <property type="molecule type" value="Genomic_DNA"/>
</dbReference>
<dbReference type="Proteomes" id="UP000255168">
    <property type="component" value="Chromosome I"/>
</dbReference>
<organism evidence="1 2">
    <name type="scientific">Cupriavidus neocaledonicus</name>
    <dbReference type="NCBI Taxonomy" id="1040979"/>
    <lineage>
        <taxon>Bacteria</taxon>
        <taxon>Pseudomonadati</taxon>
        <taxon>Pseudomonadota</taxon>
        <taxon>Betaproteobacteria</taxon>
        <taxon>Burkholderiales</taxon>
        <taxon>Burkholderiaceae</taxon>
        <taxon>Cupriavidus</taxon>
    </lineage>
</organism>
<protein>
    <submittedName>
        <fullName evidence="1">Uncharacterized protein</fullName>
    </submittedName>
</protein>
<sequence>MFQHVTMNADNTRDFSYWLDRYEGVARVSRTALGRAHESSVADVTHHVLFPQCGNVCESNFKERL</sequence>
<reference evidence="1 2" key="1">
    <citation type="submission" date="2018-01" db="EMBL/GenBank/DDBJ databases">
        <authorList>
            <person name="Clerissi C."/>
        </authorList>
    </citation>
    <scope>NUCLEOTIDE SEQUENCE [LARGE SCALE GENOMIC DNA]</scope>
    <source>
        <strain evidence="1">Cupriavidus taiwanensis STM 6160</strain>
    </source>
</reference>
<dbReference type="AlphaFoldDB" id="A0A375H5Z9"/>
<evidence type="ECO:0000313" key="1">
    <source>
        <dbReference type="EMBL" id="SPD46318.1"/>
    </source>
</evidence>
<proteinExistence type="predicted"/>